<name>A0A6L9LI45_9BACT</name>
<organism evidence="14 15">
    <name type="scientific">Spirosoma terrae</name>
    <dbReference type="NCBI Taxonomy" id="1968276"/>
    <lineage>
        <taxon>Bacteria</taxon>
        <taxon>Pseudomonadati</taxon>
        <taxon>Bacteroidota</taxon>
        <taxon>Cytophagia</taxon>
        <taxon>Cytophagales</taxon>
        <taxon>Cytophagaceae</taxon>
        <taxon>Spirosoma</taxon>
    </lineage>
</organism>
<dbReference type="InterPro" id="IPR000634">
    <property type="entry name" value="Ser/Thr_deHydtase_PyrdxlP-BS"/>
</dbReference>
<comment type="cofactor">
    <cofactor evidence="2 12">
        <name>pyridoxal 5'-phosphate</name>
        <dbReference type="ChEBI" id="CHEBI:597326"/>
    </cofactor>
</comment>
<dbReference type="InterPro" id="IPR001721">
    <property type="entry name" value="TD_ACT-like"/>
</dbReference>
<evidence type="ECO:0000256" key="1">
    <source>
        <dbReference type="ARBA" id="ARBA00001274"/>
    </source>
</evidence>
<comment type="catalytic activity">
    <reaction evidence="1 12">
        <text>L-threonine = 2-oxobutanoate + NH4(+)</text>
        <dbReference type="Rhea" id="RHEA:22108"/>
        <dbReference type="ChEBI" id="CHEBI:16763"/>
        <dbReference type="ChEBI" id="CHEBI:28938"/>
        <dbReference type="ChEBI" id="CHEBI:57926"/>
        <dbReference type="EC" id="4.3.1.19"/>
    </reaction>
</comment>
<dbReference type="InterPro" id="IPR050147">
    <property type="entry name" value="Ser/Thr_Dehydratase"/>
</dbReference>
<dbReference type="PROSITE" id="PS51672">
    <property type="entry name" value="ACT_LIKE"/>
    <property type="match status" value="1"/>
</dbReference>
<evidence type="ECO:0000256" key="5">
    <source>
        <dbReference type="ARBA" id="ARBA00011881"/>
    </source>
</evidence>
<keyword evidence="10 12" id="KW-0100">Branched-chain amino acid biosynthesis</keyword>
<dbReference type="UniPathway" id="UPA00047">
    <property type="reaction ID" value="UER00054"/>
</dbReference>
<dbReference type="InterPro" id="IPR045865">
    <property type="entry name" value="ACT-like_dom_sf"/>
</dbReference>
<dbReference type="GO" id="GO:0030170">
    <property type="term" value="F:pyridoxal phosphate binding"/>
    <property type="evidence" value="ECO:0007669"/>
    <property type="project" value="InterPro"/>
</dbReference>
<dbReference type="EMBL" id="JAAFZH010000018">
    <property type="protein sequence ID" value="NDU98593.1"/>
    <property type="molecule type" value="Genomic_DNA"/>
</dbReference>
<keyword evidence="6 12" id="KW-0028">Amino-acid biosynthesis</keyword>
<dbReference type="GO" id="GO:0003941">
    <property type="term" value="F:L-serine ammonia-lyase activity"/>
    <property type="evidence" value="ECO:0007669"/>
    <property type="project" value="TreeGrafter"/>
</dbReference>
<evidence type="ECO:0000259" key="13">
    <source>
        <dbReference type="PROSITE" id="PS51672"/>
    </source>
</evidence>
<dbReference type="GO" id="GO:0006565">
    <property type="term" value="P:L-serine catabolic process"/>
    <property type="evidence" value="ECO:0007669"/>
    <property type="project" value="TreeGrafter"/>
</dbReference>
<evidence type="ECO:0000313" key="14">
    <source>
        <dbReference type="EMBL" id="NDU98593.1"/>
    </source>
</evidence>
<dbReference type="AlphaFoldDB" id="A0A6L9LI45"/>
<proteinExistence type="inferred from homology"/>
<dbReference type="PANTHER" id="PTHR48078">
    <property type="entry name" value="THREONINE DEHYDRATASE, MITOCHONDRIAL-RELATED"/>
    <property type="match status" value="1"/>
</dbReference>
<dbReference type="Proteomes" id="UP000474175">
    <property type="component" value="Unassembled WGS sequence"/>
</dbReference>
<dbReference type="InterPro" id="IPR036052">
    <property type="entry name" value="TrpB-like_PALP_sf"/>
</dbReference>
<comment type="subunit">
    <text evidence="5 12">Homotetramer.</text>
</comment>
<evidence type="ECO:0000256" key="10">
    <source>
        <dbReference type="ARBA" id="ARBA00023304"/>
    </source>
</evidence>
<feature type="domain" description="ACT-like" evidence="13">
    <location>
        <begin position="339"/>
        <end position="412"/>
    </location>
</feature>
<dbReference type="CDD" id="cd01562">
    <property type="entry name" value="Thr-dehyd"/>
    <property type="match status" value="1"/>
</dbReference>
<dbReference type="SUPFAM" id="SSF55021">
    <property type="entry name" value="ACT-like"/>
    <property type="match status" value="1"/>
</dbReference>
<evidence type="ECO:0000256" key="7">
    <source>
        <dbReference type="ARBA" id="ARBA00022624"/>
    </source>
</evidence>
<dbReference type="Pfam" id="PF00585">
    <property type="entry name" value="Thr_dehydrat_C"/>
    <property type="match status" value="1"/>
</dbReference>
<dbReference type="NCBIfam" id="NF006390">
    <property type="entry name" value="PRK08639.1"/>
    <property type="match status" value="1"/>
</dbReference>
<evidence type="ECO:0000256" key="3">
    <source>
        <dbReference type="ARBA" id="ARBA00004810"/>
    </source>
</evidence>
<dbReference type="Gene3D" id="3.40.50.1100">
    <property type="match status" value="2"/>
</dbReference>
<dbReference type="InterPro" id="IPR001926">
    <property type="entry name" value="TrpB-like_PALP"/>
</dbReference>
<protein>
    <recommendedName>
        <fullName evidence="12">L-threonine dehydratase</fullName>
        <ecNumber evidence="12">4.3.1.19</ecNumber>
    </recommendedName>
    <alternativeName>
        <fullName evidence="12">Threonine deaminase</fullName>
    </alternativeName>
</protein>
<evidence type="ECO:0000313" key="15">
    <source>
        <dbReference type="Proteomes" id="UP000474175"/>
    </source>
</evidence>
<keyword evidence="15" id="KW-1185">Reference proteome</keyword>
<accession>A0A6L9LI45</accession>
<dbReference type="FunFam" id="3.40.50.1100:FF:000005">
    <property type="entry name" value="Threonine dehydratase catabolic"/>
    <property type="match status" value="1"/>
</dbReference>
<dbReference type="NCBIfam" id="TIGR02079">
    <property type="entry name" value="THD1"/>
    <property type="match status" value="1"/>
</dbReference>
<dbReference type="PANTHER" id="PTHR48078:SF11">
    <property type="entry name" value="THREONINE DEHYDRATASE, MITOCHONDRIAL"/>
    <property type="match status" value="1"/>
</dbReference>
<dbReference type="GO" id="GO:0006567">
    <property type="term" value="P:L-threonine catabolic process"/>
    <property type="evidence" value="ECO:0007669"/>
    <property type="project" value="TreeGrafter"/>
</dbReference>
<evidence type="ECO:0000256" key="8">
    <source>
        <dbReference type="ARBA" id="ARBA00022898"/>
    </source>
</evidence>
<sequence length="421" mass="46645">MADTENIAVTPSLDHIYVAAKRLQGVATHTPLQENLNLSDRYGANIFLKREDLQVVRSYKIRGAYNKMASLSPEALANGVVCASAGNHAQGLAYACRKMAVRGTIFMPTTTPNQKVKQVKLFGKEYVEVVLVGDTYDDAFYAAMEFVQTHDCTFVHPFDDLQVMEGQGTVGLEIFRDSNVQIDYLLMAIGGGGLAAGVSTVFKQLSPRTKLIGVEPLGSPSMKVSIDEGHVVALDQIDKFVDGAAVKRPGDITFEVCRKNLDHVLLIPEGKVCTTILQLYNEDAIVAEPAGALTIAALDFLKDEIKGKNVVCLVSGGNNDITRTEEIKERSLLYEGLKHYFIIRFPQRAGAFRDFLNVLGPNDDISRFEYVKKTNRETGPAVVGIELKNREDFEPLIQRMQDQNIVFEYLNDQPDLFQFLV</sequence>
<keyword evidence="9 12" id="KW-0456">Lyase</keyword>
<comment type="function">
    <text evidence="11 12">Catalyzes the anaerobic formation of alpha-ketobutyrate and ammonia from threonine in a two-step reaction. The first step involved a dehydration of threonine and a production of enamine intermediates (aminocrotonate), which tautomerizes to its imine form (iminobutyrate). Both intermediates are unstable and short-lived. The second step is the nonenzymatic hydrolysis of the enamine/imine intermediates to form 2-ketobutyrate and free ammonia. In the low water environment of the cell, the second step is accelerated by RidA.</text>
</comment>
<dbReference type="CDD" id="cd04907">
    <property type="entry name" value="ACT_ThrD-I_2"/>
    <property type="match status" value="1"/>
</dbReference>
<dbReference type="GO" id="GO:0009097">
    <property type="term" value="P:isoleucine biosynthetic process"/>
    <property type="evidence" value="ECO:0007669"/>
    <property type="project" value="UniProtKB-UniRule"/>
</dbReference>
<evidence type="ECO:0000256" key="2">
    <source>
        <dbReference type="ARBA" id="ARBA00001933"/>
    </source>
</evidence>
<gene>
    <name evidence="12 14" type="primary">ilvA</name>
    <name evidence="14" type="ORF">GK108_27150</name>
</gene>
<dbReference type="SUPFAM" id="SSF53686">
    <property type="entry name" value="Tryptophan synthase beta subunit-like PLP-dependent enzymes"/>
    <property type="match status" value="1"/>
</dbReference>
<dbReference type="InterPro" id="IPR011820">
    <property type="entry name" value="IlvA"/>
</dbReference>
<dbReference type="RefSeq" id="WP_163954725.1">
    <property type="nucleotide sequence ID" value="NZ_JAAFZH010000018.1"/>
</dbReference>
<dbReference type="GO" id="GO:0004794">
    <property type="term" value="F:threonine deaminase activity"/>
    <property type="evidence" value="ECO:0007669"/>
    <property type="project" value="UniProtKB-UniRule"/>
</dbReference>
<evidence type="ECO:0000256" key="4">
    <source>
        <dbReference type="ARBA" id="ARBA00010869"/>
    </source>
</evidence>
<keyword evidence="7 12" id="KW-0412">Isoleucine biosynthesis</keyword>
<dbReference type="EC" id="4.3.1.19" evidence="12"/>
<comment type="similarity">
    <text evidence="4 12">Belongs to the serine/threonine dehydratase family.</text>
</comment>
<dbReference type="PROSITE" id="PS00165">
    <property type="entry name" value="DEHYDRATASE_SER_THR"/>
    <property type="match status" value="1"/>
</dbReference>
<evidence type="ECO:0000256" key="9">
    <source>
        <dbReference type="ARBA" id="ARBA00023239"/>
    </source>
</evidence>
<keyword evidence="8 12" id="KW-0663">Pyridoxal phosphate</keyword>
<reference evidence="14 15" key="1">
    <citation type="submission" date="2020-02" db="EMBL/GenBank/DDBJ databases">
        <title>Draft genome sequence of two Spirosoma agri KCTC 52727 and Spirosoma terrae KCTC 52035.</title>
        <authorList>
            <person name="Rojas J."/>
            <person name="Ambika Manirajan B."/>
            <person name="Suarez C."/>
            <person name="Ratering S."/>
            <person name="Schnell S."/>
        </authorList>
    </citation>
    <scope>NUCLEOTIDE SEQUENCE [LARGE SCALE GENOMIC DNA]</scope>
    <source>
        <strain evidence="14 15">KCTC 52035</strain>
    </source>
</reference>
<comment type="caution">
    <text evidence="14">The sequence shown here is derived from an EMBL/GenBank/DDBJ whole genome shotgun (WGS) entry which is preliminary data.</text>
</comment>
<evidence type="ECO:0000256" key="11">
    <source>
        <dbReference type="ARBA" id="ARBA00025527"/>
    </source>
</evidence>
<comment type="pathway">
    <text evidence="3 12">Amino-acid biosynthesis; L-isoleucine biosynthesis; 2-oxobutanoate from L-threonine: step 1/1.</text>
</comment>
<dbReference type="Pfam" id="PF00291">
    <property type="entry name" value="PALP"/>
    <property type="match status" value="1"/>
</dbReference>
<evidence type="ECO:0000256" key="6">
    <source>
        <dbReference type="ARBA" id="ARBA00022605"/>
    </source>
</evidence>
<evidence type="ECO:0000256" key="12">
    <source>
        <dbReference type="RuleBase" id="RU362012"/>
    </source>
</evidence>